<sequence>MPVERTPKKALHQTTLSGFAKSSTAWKPPRATSPDSLSDEPSPPKRVQSAPKSTKQKKKSKPKAGDENRVSTDAILSIKPEFTKLIAARKKNHEYRKYKLETVTRFWLYETAPTSAITYLMFTATPKVPGEVNDPSGVGNDDFDQGLKQSKYGYPVTELYKLQKPLTTAELKERFDIAVPQGWRYATKKLVEEMRLEDMEKIF</sequence>
<evidence type="ECO:0000256" key="1">
    <source>
        <dbReference type="SAM" id="MobiDB-lite"/>
    </source>
</evidence>
<dbReference type="SUPFAM" id="SSF88697">
    <property type="entry name" value="PUA domain-like"/>
    <property type="match status" value="1"/>
</dbReference>
<evidence type="ECO:0000313" key="2">
    <source>
        <dbReference type="EMBL" id="RDX44246.1"/>
    </source>
</evidence>
<protein>
    <submittedName>
        <fullName evidence="2">Uncharacterized protein</fullName>
    </submittedName>
</protein>
<gene>
    <name evidence="2" type="ORF">OH76DRAFT_1409365</name>
</gene>
<accession>A0A371CVD4</accession>
<dbReference type="OrthoDB" id="2149705at2759"/>
<dbReference type="AlphaFoldDB" id="A0A371CVD4"/>
<organism evidence="2 3">
    <name type="scientific">Lentinus brumalis</name>
    <dbReference type="NCBI Taxonomy" id="2498619"/>
    <lineage>
        <taxon>Eukaryota</taxon>
        <taxon>Fungi</taxon>
        <taxon>Dikarya</taxon>
        <taxon>Basidiomycota</taxon>
        <taxon>Agaricomycotina</taxon>
        <taxon>Agaricomycetes</taxon>
        <taxon>Polyporales</taxon>
        <taxon>Polyporaceae</taxon>
        <taxon>Lentinus</taxon>
    </lineage>
</organism>
<feature type="compositionally biased region" description="Polar residues" evidence="1">
    <location>
        <begin position="12"/>
        <end position="25"/>
    </location>
</feature>
<feature type="region of interest" description="Disordered" evidence="1">
    <location>
        <begin position="1"/>
        <end position="72"/>
    </location>
</feature>
<name>A0A371CVD4_9APHY</name>
<dbReference type="InterPro" id="IPR015947">
    <property type="entry name" value="PUA-like_sf"/>
</dbReference>
<dbReference type="Proteomes" id="UP000256964">
    <property type="component" value="Unassembled WGS sequence"/>
</dbReference>
<dbReference type="EMBL" id="KZ857453">
    <property type="protein sequence ID" value="RDX44246.1"/>
    <property type="molecule type" value="Genomic_DNA"/>
</dbReference>
<evidence type="ECO:0000313" key="3">
    <source>
        <dbReference type="Proteomes" id="UP000256964"/>
    </source>
</evidence>
<keyword evidence="3" id="KW-1185">Reference proteome</keyword>
<reference evidence="2 3" key="1">
    <citation type="journal article" date="2018" name="Biotechnol. Biofuels">
        <title>Integrative visual omics of the white-rot fungus Polyporus brumalis exposes the biotechnological potential of its oxidative enzymes for delignifying raw plant biomass.</title>
        <authorList>
            <person name="Miyauchi S."/>
            <person name="Rancon A."/>
            <person name="Drula E."/>
            <person name="Hage H."/>
            <person name="Chaduli D."/>
            <person name="Favel A."/>
            <person name="Grisel S."/>
            <person name="Henrissat B."/>
            <person name="Herpoel-Gimbert I."/>
            <person name="Ruiz-Duenas F.J."/>
            <person name="Chevret D."/>
            <person name="Hainaut M."/>
            <person name="Lin J."/>
            <person name="Wang M."/>
            <person name="Pangilinan J."/>
            <person name="Lipzen A."/>
            <person name="Lesage-Meessen L."/>
            <person name="Navarro D."/>
            <person name="Riley R."/>
            <person name="Grigoriev I.V."/>
            <person name="Zhou S."/>
            <person name="Raouche S."/>
            <person name="Rosso M.N."/>
        </authorList>
    </citation>
    <scope>NUCLEOTIDE SEQUENCE [LARGE SCALE GENOMIC DNA]</scope>
    <source>
        <strain evidence="2 3">BRFM 1820</strain>
    </source>
</reference>
<proteinExistence type="predicted"/>